<evidence type="ECO:0000313" key="1">
    <source>
        <dbReference type="EMBL" id="GBM31342.1"/>
    </source>
</evidence>
<name>A0A4Y2EQ07_ARAVE</name>
<reference evidence="1 2" key="1">
    <citation type="journal article" date="2019" name="Sci. Rep.">
        <title>Orb-weaving spider Araneus ventricosus genome elucidates the spidroin gene catalogue.</title>
        <authorList>
            <person name="Kono N."/>
            <person name="Nakamura H."/>
            <person name="Ohtoshi R."/>
            <person name="Moran D.A.P."/>
            <person name="Shinohara A."/>
            <person name="Yoshida Y."/>
            <person name="Fujiwara M."/>
            <person name="Mori M."/>
            <person name="Tomita M."/>
            <person name="Arakawa K."/>
        </authorList>
    </citation>
    <scope>NUCLEOTIDE SEQUENCE [LARGE SCALE GENOMIC DNA]</scope>
</reference>
<dbReference type="AlphaFoldDB" id="A0A4Y2EQ07"/>
<keyword evidence="2" id="KW-1185">Reference proteome</keyword>
<accession>A0A4Y2EQ07</accession>
<organism evidence="1 2">
    <name type="scientific">Araneus ventricosus</name>
    <name type="common">Orbweaver spider</name>
    <name type="synonym">Epeira ventricosa</name>
    <dbReference type="NCBI Taxonomy" id="182803"/>
    <lineage>
        <taxon>Eukaryota</taxon>
        <taxon>Metazoa</taxon>
        <taxon>Ecdysozoa</taxon>
        <taxon>Arthropoda</taxon>
        <taxon>Chelicerata</taxon>
        <taxon>Arachnida</taxon>
        <taxon>Araneae</taxon>
        <taxon>Araneomorphae</taxon>
        <taxon>Entelegynae</taxon>
        <taxon>Araneoidea</taxon>
        <taxon>Araneidae</taxon>
        <taxon>Araneus</taxon>
    </lineage>
</organism>
<gene>
    <name evidence="1" type="ORF">AVEN_192751_1</name>
</gene>
<dbReference type="Proteomes" id="UP000499080">
    <property type="component" value="Unassembled WGS sequence"/>
</dbReference>
<comment type="caution">
    <text evidence="1">The sequence shown here is derived from an EMBL/GenBank/DDBJ whole genome shotgun (WGS) entry which is preliminary data.</text>
</comment>
<evidence type="ECO:0000313" key="2">
    <source>
        <dbReference type="Proteomes" id="UP000499080"/>
    </source>
</evidence>
<dbReference type="EMBL" id="BGPR01000681">
    <property type="protein sequence ID" value="GBM31342.1"/>
    <property type="molecule type" value="Genomic_DNA"/>
</dbReference>
<proteinExistence type="predicted"/>
<sequence length="100" mass="11203">MLSTAVPRQMGCDCPDRRDNSMDTVVNSKWPMDQPLTRDVRQVIENVTGTARPSLLFSAGKENLLAYLATFRPCGRIEYHEGAIHILPQRSVQIAGYAVR</sequence>
<protein>
    <submittedName>
        <fullName evidence="1">Uncharacterized protein</fullName>
    </submittedName>
</protein>